<dbReference type="Proteomes" id="UP001240984">
    <property type="component" value="Unassembled WGS sequence"/>
</dbReference>
<dbReference type="RefSeq" id="WP_306827575.1">
    <property type="nucleotide sequence ID" value="NZ_JAUSRA010000001.1"/>
</dbReference>
<reference evidence="2 3" key="1">
    <citation type="submission" date="2023-07" db="EMBL/GenBank/DDBJ databases">
        <title>Sequencing the genomes of 1000 actinobacteria strains.</title>
        <authorList>
            <person name="Klenk H.-P."/>
        </authorList>
    </citation>
    <scope>NUCLEOTIDE SEQUENCE [LARGE SCALE GENOMIC DNA]</scope>
    <source>
        <strain evidence="2 3">DSM 44710</strain>
    </source>
</reference>
<proteinExistence type="predicted"/>
<sequence length="148" mass="14973">MSRTGPLVTVAVVALVASSGVVACASPPNESQRYLAAVSIPGYRLARTGLVYNSAVGYFVGPSPAPAASAIVAPNLVLEPAPIQIGVGRGSSDDTGACLVRAEDEGSGAPVVDLVDEDELSGEEVDGLRAGTLTVVLVDVMCDAQSRY</sequence>
<organism evidence="2 3">
    <name type="scientific">Catenuloplanes nepalensis</name>
    <dbReference type="NCBI Taxonomy" id="587533"/>
    <lineage>
        <taxon>Bacteria</taxon>
        <taxon>Bacillati</taxon>
        <taxon>Actinomycetota</taxon>
        <taxon>Actinomycetes</taxon>
        <taxon>Micromonosporales</taxon>
        <taxon>Micromonosporaceae</taxon>
        <taxon>Catenuloplanes</taxon>
    </lineage>
</organism>
<gene>
    <name evidence="2" type="ORF">J2S43_001214</name>
</gene>
<dbReference type="PROSITE" id="PS51257">
    <property type="entry name" value="PROKAR_LIPOPROTEIN"/>
    <property type="match status" value="1"/>
</dbReference>
<evidence type="ECO:0000313" key="3">
    <source>
        <dbReference type="Proteomes" id="UP001240984"/>
    </source>
</evidence>
<keyword evidence="3" id="KW-1185">Reference proteome</keyword>
<keyword evidence="1" id="KW-0732">Signal</keyword>
<accession>A0ABT9MMR7</accession>
<evidence type="ECO:0000256" key="1">
    <source>
        <dbReference type="SAM" id="SignalP"/>
    </source>
</evidence>
<comment type="caution">
    <text evidence="2">The sequence shown here is derived from an EMBL/GenBank/DDBJ whole genome shotgun (WGS) entry which is preliminary data.</text>
</comment>
<feature type="signal peptide" evidence="1">
    <location>
        <begin position="1"/>
        <end position="25"/>
    </location>
</feature>
<protein>
    <recommendedName>
        <fullName evidence="4">Lipoprotein</fullName>
    </recommendedName>
</protein>
<name>A0ABT9MMR7_9ACTN</name>
<evidence type="ECO:0008006" key="4">
    <source>
        <dbReference type="Google" id="ProtNLM"/>
    </source>
</evidence>
<feature type="chain" id="PRO_5045527587" description="Lipoprotein" evidence="1">
    <location>
        <begin position="26"/>
        <end position="148"/>
    </location>
</feature>
<dbReference type="EMBL" id="JAUSRA010000001">
    <property type="protein sequence ID" value="MDP9792702.1"/>
    <property type="molecule type" value="Genomic_DNA"/>
</dbReference>
<evidence type="ECO:0000313" key="2">
    <source>
        <dbReference type="EMBL" id="MDP9792702.1"/>
    </source>
</evidence>